<protein>
    <recommendedName>
        <fullName evidence="3">SIR2-like domain-containing protein</fullName>
    </recommendedName>
</protein>
<comment type="caution">
    <text evidence="1">The sequence shown here is derived from an EMBL/GenBank/DDBJ whole genome shotgun (WGS) entry which is preliminary data.</text>
</comment>
<proteinExistence type="predicted"/>
<dbReference type="RefSeq" id="WP_367876588.1">
    <property type="nucleotide sequence ID" value="NZ_JBFNXX010000003.1"/>
</dbReference>
<keyword evidence="2" id="KW-1185">Reference proteome</keyword>
<dbReference type="EMBL" id="JBFNXX010000003">
    <property type="protein sequence ID" value="MEW9918880.1"/>
    <property type="molecule type" value="Genomic_DNA"/>
</dbReference>
<sequence length="197" mass="22241">MRKLILFGNGLGRALDNSFFQLEVALNSAWNNPAILSEPQKELIIRCLPGAVLEDETNVAPKSEADLDRLQRVLAACDEIAKNETEDGASWLTEDGKLFPFAIRSYIHAAASYFHLGLHVLPQPFVDTLVSYLLETRSHVATLNYDELLYRSFVNTELFRGYSCMIDGFVSAFSAENLERYHPSRQSYYLHLHGSPL</sequence>
<evidence type="ECO:0000313" key="1">
    <source>
        <dbReference type="EMBL" id="MEW9918880.1"/>
    </source>
</evidence>
<reference evidence="1 2" key="1">
    <citation type="submission" date="2024-07" db="EMBL/GenBank/DDBJ databases">
        <title>Marimonas sp.nov., isolated from tidal-flat sediment.</title>
        <authorList>
            <person name="Jayan J.N."/>
            <person name="Lee S.S."/>
        </authorList>
    </citation>
    <scope>NUCLEOTIDE SEQUENCE [LARGE SCALE GENOMIC DNA]</scope>
    <source>
        <strain evidence="1 2">MJW-29</strain>
    </source>
</reference>
<gene>
    <name evidence="1" type="ORF">AB2B41_04665</name>
</gene>
<name>A0ABV3RIU8_9RHOB</name>
<dbReference type="Proteomes" id="UP001556098">
    <property type="component" value="Unassembled WGS sequence"/>
</dbReference>
<evidence type="ECO:0000313" key="2">
    <source>
        <dbReference type="Proteomes" id="UP001556098"/>
    </source>
</evidence>
<dbReference type="InterPro" id="IPR036265">
    <property type="entry name" value="HIT-like_sf"/>
</dbReference>
<accession>A0ABV3RIU8</accession>
<dbReference type="Gene3D" id="3.30.428.10">
    <property type="entry name" value="HIT-like"/>
    <property type="match status" value="1"/>
</dbReference>
<evidence type="ECO:0008006" key="3">
    <source>
        <dbReference type="Google" id="ProtNLM"/>
    </source>
</evidence>
<organism evidence="1 2">
    <name type="scientific">Sulfitobacter sediminis</name>
    <dbReference type="NCBI Taxonomy" id="3234186"/>
    <lineage>
        <taxon>Bacteria</taxon>
        <taxon>Pseudomonadati</taxon>
        <taxon>Pseudomonadota</taxon>
        <taxon>Alphaproteobacteria</taxon>
        <taxon>Rhodobacterales</taxon>
        <taxon>Roseobacteraceae</taxon>
        <taxon>Sulfitobacter</taxon>
    </lineage>
</organism>